<dbReference type="CDD" id="cd01167">
    <property type="entry name" value="bac_FRK"/>
    <property type="match status" value="1"/>
</dbReference>
<dbReference type="STRING" id="1183438.GKIL_2528"/>
<accession>U5QMD6</accession>
<evidence type="ECO:0000256" key="3">
    <source>
        <dbReference type="ARBA" id="ARBA00022741"/>
    </source>
</evidence>
<dbReference type="AlphaFoldDB" id="U5QMD6"/>
<protein>
    <submittedName>
        <fullName evidence="8">Fructokinase</fullName>
        <ecNumber evidence="8">2.7.1.4</ecNumber>
    </submittedName>
</protein>
<dbReference type="InterPro" id="IPR002139">
    <property type="entry name" value="Ribo/fructo_kinase"/>
</dbReference>
<dbReference type="PRINTS" id="PR00990">
    <property type="entry name" value="RIBOKINASE"/>
</dbReference>
<keyword evidence="3" id="KW-0547">Nucleotide-binding</keyword>
<dbReference type="GO" id="GO:0008865">
    <property type="term" value="F:fructokinase activity"/>
    <property type="evidence" value="ECO:0007669"/>
    <property type="project" value="UniProtKB-EC"/>
</dbReference>
<name>U5QMD6_GLOK1</name>
<evidence type="ECO:0000313" key="8">
    <source>
        <dbReference type="EMBL" id="AGY58774.1"/>
    </source>
</evidence>
<sequence>MLLDCLADQPDRLEAEVSSWTSYPGGAPANAACALARLGTPVHFIGALGDDFEGDKLLTVLQSSGVQTAGVQRAALPTRKVYVTRTSAGERTFSSFGGDPPDAFADTHLEAEAIPDALFEGAGFISLGTLMAAYPISGAAIFHALDLADEHFVKVCLDINWRPVFWDAPDRAAPIVLDLIARADVLKVSEEDAEWLGLTSLDAIAERFDQLEAIFLTRGERGCLWQVGSAHGEHPGYRVSTVDTTGAGDTFTAALLHQFNQLSPMKWPGAAPAIVDYASAAAALSTTSPGGIGSTPDDATIRAFLHGQVRAGGPAAF</sequence>
<dbReference type="Proteomes" id="UP000017396">
    <property type="component" value="Chromosome"/>
</dbReference>
<dbReference type="InterPro" id="IPR050306">
    <property type="entry name" value="PfkB_Carbo_kinase"/>
</dbReference>
<dbReference type="EC" id="2.7.1.4" evidence="8"/>
<proteinExistence type="inferred from homology"/>
<organism evidence="8 9">
    <name type="scientific">Gloeobacter kilaueensis (strain ATCC BAA-2537 / CCAP 1431/1 / ULC 316 / JS1)</name>
    <dbReference type="NCBI Taxonomy" id="1183438"/>
    <lineage>
        <taxon>Bacteria</taxon>
        <taxon>Bacillati</taxon>
        <taxon>Cyanobacteriota</taxon>
        <taxon>Cyanophyceae</taxon>
        <taxon>Gloeobacterales</taxon>
        <taxon>Gloeobacteraceae</taxon>
        <taxon>Gloeobacter</taxon>
    </lineage>
</organism>
<dbReference type="GO" id="GO:0005524">
    <property type="term" value="F:ATP binding"/>
    <property type="evidence" value="ECO:0007669"/>
    <property type="project" value="UniProtKB-KW"/>
</dbReference>
<dbReference type="EMBL" id="CP003587">
    <property type="protein sequence ID" value="AGY58774.1"/>
    <property type="molecule type" value="Genomic_DNA"/>
</dbReference>
<comment type="similarity">
    <text evidence="1 6">Belongs to the carbohydrate kinase PfkB family.</text>
</comment>
<evidence type="ECO:0000259" key="7">
    <source>
        <dbReference type="Pfam" id="PF00294"/>
    </source>
</evidence>
<evidence type="ECO:0000313" key="9">
    <source>
        <dbReference type="Proteomes" id="UP000017396"/>
    </source>
</evidence>
<dbReference type="InterPro" id="IPR011611">
    <property type="entry name" value="PfkB_dom"/>
</dbReference>
<dbReference type="Gene3D" id="3.40.1190.20">
    <property type="match status" value="1"/>
</dbReference>
<dbReference type="InterPro" id="IPR002173">
    <property type="entry name" value="Carboh/pur_kinase_PfkB_CS"/>
</dbReference>
<evidence type="ECO:0000256" key="6">
    <source>
        <dbReference type="RuleBase" id="RU003704"/>
    </source>
</evidence>
<dbReference type="InterPro" id="IPR029056">
    <property type="entry name" value="Ribokinase-like"/>
</dbReference>
<dbReference type="GO" id="GO:0006000">
    <property type="term" value="P:fructose metabolic process"/>
    <property type="evidence" value="ECO:0007669"/>
    <property type="project" value="UniProtKB-ARBA"/>
</dbReference>
<evidence type="ECO:0000256" key="1">
    <source>
        <dbReference type="ARBA" id="ARBA00010688"/>
    </source>
</evidence>
<keyword evidence="5" id="KW-0067">ATP-binding</keyword>
<dbReference type="PANTHER" id="PTHR43085:SF1">
    <property type="entry name" value="PSEUDOURIDINE KINASE-RELATED"/>
    <property type="match status" value="1"/>
</dbReference>
<dbReference type="eggNOG" id="COG0524">
    <property type="taxonomic scope" value="Bacteria"/>
</dbReference>
<dbReference type="PROSITE" id="PS00584">
    <property type="entry name" value="PFKB_KINASES_2"/>
    <property type="match status" value="1"/>
</dbReference>
<dbReference type="SUPFAM" id="SSF53613">
    <property type="entry name" value="Ribokinase-like"/>
    <property type="match status" value="1"/>
</dbReference>
<gene>
    <name evidence="8" type="primary">scrK</name>
    <name evidence="8" type="ORF">GKIL_2528</name>
</gene>
<feature type="domain" description="Carbohydrate kinase PfkB" evidence="7">
    <location>
        <begin position="7"/>
        <end position="297"/>
    </location>
</feature>
<keyword evidence="4 6" id="KW-0418">Kinase</keyword>
<reference evidence="8 9" key="1">
    <citation type="journal article" date="2013" name="PLoS ONE">
        <title>Cultivation and Complete Genome Sequencing of Gloeobacter kilaueensis sp. nov., from a Lava Cave in Kilauea Caldera, Hawai'i.</title>
        <authorList>
            <person name="Saw J.H."/>
            <person name="Schatz M."/>
            <person name="Brown M.V."/>
            <person name="Kunkel D.D."/>
            <person name="Foster J.S."/>
            <person name="Shick H."/>
            <person name="Christensen S."/>
            <person name="Hou S."/>
            <person name="Wan X."/>
            <person name="Donachie S.P."/>
        </authorList>
    </citation>
    <scope>NUCLEOTIDE SEQUENCE [LARGE SCALE GENOMIC DNA]</scope>
    <source>
        <strain evidence="9">JS</strain>
    </source>
</reference>
<evidence type="ECO:0000256" key="2">
    <source>
        <dbReference type="ARBA" id="ARBA00022679"/>
    </source>
</evidence>
<keyword evidence="9" id="KW-1185">Reference proteome</keyword>
<dbReference type="PANTHER" id="PTHR43085">
    <property type="entry name" value="HEXOKINASE FAMILY MEMBER"/>
    <property type="match status" value="1"/>
</dbReference>
<dbReference type="HOGENOM" id="CLU_027634_6_1_3"/>
<keyword evidence="2 6" id="KW-0808">Transferase</keyword>
<evidence type="ECO:0000256" key="5">
    <source>
        <dbReference type="ARBA" id="ARBA00022840"/>
    </source>
</evidence>
<dbReference type="KEGG" id="glj:GKIL_2528"/>
<dbReference type="PATRIC" id="fig|1183438.3.peg.2490"/>
<dbReference type="Pfam" id="PF00294">
    <property type="entry name" value="PfkB"/>
    <property type="match status" value="1"/>
</dbReference>
<evidence type="ECO:0000256" key="4">
    <source>
        <dbReference type="ARBA" id="ARBA00022777"/>
    </source>
</evidence>